<feature type="transmembrane region" description="Helical" evidence="7">
    <location>
        <begin position="214"/>
        <end position="231"/>
    </location>
</feature>
<protein>
    <submittedName>
        <fullName evidence="9">DMT family transporter</fullName>
    </submittedName>
</protein>
<feature type="region of interest" description="Disordered" evidence="6">
    <location>
        <begin position="293"/>
        <end position="327"/>
    </location>
</feature>
<evidence type="ECO:0000313" key="9">
    <source>
        <dbReference type="EMBL" id="GAA5157968.1"/>
    </source>
</evidence>
<evidence type="ECO:0000256" key="5">
    <source>
        <dbReference type="ARBA" id="ARBA00023136"/>
    </source>
</evidence>
<gene>
    <name evidence="9" type="ORF">GCM10023321_37000</name>
</gene>
<feature type="transmembrane region" description="Helical" evidence="7">
    <location>
        <begin position="66"/>
        <end position="84"/>
    </location>
</feature>
<reference evidence="10" key="1">
    <citation type="journal article" date="2019" name="Int. J. Syst. Evol. Microbiol.">
        <title>The Global Catalogue of Microorganisms (GCM) 10K type strain sequencing project: providing services to taxonomists for standard genome sequencing and annotation.</title>
        <authorList>
            <consortium name="The Broad Institute Genomics Platform"/>
            <consortium name="The Broad Institute Genome Sequencing Center for Infectious Disease"/>
            <person name="Wu L."/>
            <person name="Ma J."/>
        </authorList>
    </citation>
    <scope>NUCLEOTIDE SEQUENCE [LARGE SCALE GENOMIC DNA]</scope>
    <source>
        <strain evidence="10">JCM 18303</strain>
    </source>
</reference>
<organism evidence="9 10">
    <name type="scientific">Pseudonocardia eucalypti</name>
    <dbReference type="NCBI Taxonomy" id="648755"/>
    <lineage>
        <taxon>Bacteria</taxon>
        <taxon>Bacillati</taxon>
        <taxon>Actinomycetota</taxon>
        <taxon>Actinomycetes</taxon>
        <taxon>Pseudonocardiales</taxon>
        <taxon>Pseudonocardiaceae</taxon>
        <taxon>Pseudonocardia</taxon>
    </lineage>
</organism>
<evidence type="ECO:0000313" key="10">
    <source>
        <dbReference type="Proteomes" id="UP001428817"/>
    </source>
</evidence>
<evidence type="ECO:0000256" key="6">
    <source>
        <dbReference type="SAM" id="MobiDB-lite"/>
    </source>
</evidence>
<feature type="transmembrane region" description="Helical" evidence="7">
    <location>
        <begin position="122"/>
        <end position="139"/>
    </location>
</feature>
<feature type="domain" description="EamA" evidence="8">
    <location>
        <begin position="150"/>
        <end position="280"/>
    </location>
</feature>
<dbReference type="EMBL" id="BAABJP010000015">
    <property type="protein sequence ID" value="GAA5157968.1"/>
    <property type="molecule type" value="Genomic_DNA"/>
</dbReference>
<dbReference type="PANTHER" id="PTHR32322:SF2">
    <property type="entry name" value="EAMA DOMAIN-CONTAINING PROTEIN"/>
    <property type="match status" value="1"/>
</dbReference>
<dbReference type="InterPro" id="IPR000620">
    <property type="entry name" value="EamA_dom"/>
</dbReference>
<proteinExistence type="inferred from homology"/>
<dbReference type="InterPro" id="IPR050638">
    <property type="entry name" value="AA-Vitamin_Transporters"/>
</dbReference>
<evidence type="ECO:0000256" key="7">
    <source>
        <dbReference type="SAM" id="Phobius"/>
    </source>
</evidence>
<feature type="transmembrane region" description="Helical" evidence="7">
    <location>
        <begin position="243"/>
        <end position="260"/>
    </location>
</feature>
<evidence type="ECO:0000259" key="8">
    <source>
        <dbReference type="Pfam" id="PF00892"/>
    </source>
</evidence>
<feature type="transmembrane region" description="Helical" evidence="7">
    <location>
        <begin position="183"/>
        <end position="202"/>
    </location>
</feature>
<accession>A0ABP9Q852</accession>
<evidence type="ECO:0000256" key="4">
    <source>
        <dbReference type="ARBA" id="ARBA00022989"/>
    </source>
</evidence>
<comment type="similarity">
    <text evidence="2">Belongs to the EamA transporter family.</text>
</comment>
<feature type="transmembrane region" description="Helical" evidence="7">
    <location>
        <begin position="151"/>
        <end position="171"/>
    </location>
</feature>
<evidence type="ECO:0000256" key="2">
    <source>
        <dbReference type="ARBA" id="ARBA00007362"/>
    </source>
</evidence>
<dbReference type="InterPro" id="IPR037185">
    <property type="entry name" value="EmrE-like"/>
</dbReference>
<keyword evidence="4 7" id="KW-1133">Transmembrane helix</keyword>
<comment type="subcellular location">
    <subcellularLocation>
        <location evidence="1">Membrane</location>
        <topology evidence="1">Multi-pass membrane protein</topology>
    </subcellularLocation>
</comment>
<dbReference type="Pfam" id="PF00892">
    <property type="entry name" value="EamA"/>
    <property type="match status" value="2"/>
</dbReference>
<dbReference type="PANTHER" id="PTHR32322">
    <property type="entry name" value="INNER MEMBRANE TRANSPORTER"/>
    <property type="match status" value="1"/>
</dbReference>
<dbReference type="RefSeq" id="WP_185059204.1">
    <property type="nucleotide sequence ID" value="NZ_BAABJP010000015.1"/>
</dbReference>
<feature type="transmembrane region" description="Helical" evidence="7">
    <location>
        <begin position="96"/>
        <end position="115"/>
    </location>
</feature>
<dbReference type="Proteomes" id="UP001428817">
    <property type="component" value="Unassembled WGS sequence"/>
</dbReference>
<keyword evidence="5 7" id="KW-0472">Membrane</keyword>
<evidence type="ECO:0000256" key="3">
    <source>
        <dbReference type="ARBA" id="ARBA00022692"/>
    </source>
</evidence>
<dbReference type="SUPFAM" id="SSF103481">
    <property type="entry name" value="Multidrug resistance efflux transporter EmrE"/>
    <property type="match status" value="2"/>
</dbReference>
<feature type="transmembrane region" description="Helical" evidence="7">
    <location>
        <begin position="35"/>
        <end position="54"/>
    </location>
</feature>
<evidence type="ECO:0000256" key="1">
    <source>
        <dbReference type="ARBA" id="ARBA00004141"/>
    </source>
</evidence>
<keyword evidence="10" id="KW-1185">Reference proteome</keyword>
<sequence>MRDRTWLVAAAAAIWGTDALLRKPLAGQLPSATVVFWEHLIVVLVLLPWLPAAGKAFRALDWRSRSALLVIGAGASAVGTALFTQALRLGDPVTPLVMQKLQPVIALVTAAVLLGERLRAGYWAYAVPALAGAWLMSFPDPFEVRPRAASAALLAFGAAVLWAVGTVLGRLVSAELSSRDVTVLRFAIGLPASALVVLAQGAPVAVTAGQLPPLVALALVPGLLGLTLYYLGLRATAASRATLAELAFPATAALIGVTLLGGSLSVTQWLGLAVVAAAVTALGLRESGHRPVVELTGAAPGGGRAGRPGPDGPAAGDPAHGRPSRPS</sequence>
<feature type="domain" description="EamA" evidence="8">
    <location>
        <begin position="7"/>
        <end position="137"/>
    </location>
</feature>
<name>A0ABP9Q852_9PSEU</name>
<comment type="caution">
    <text evidence="9">The sequence shown here is derived from an EMBL/GenBank/DDBJ whole genome shotgun (WGS) entry which is preliminary data.</text>
</comment>
<keyword evidence="3 7" id="KW-0812">Transmembrane</keyword>